<evidence type="ECO:0000313" key="2">
    <source>
        <dbReference type="EMBL" id="BAK37667.1"/>
    </source>
</evidence>
<reference evidence="2 3" key="1">
    <citation type="submission" date="2011-05" db="EMBL/GenBank/DDBJ databases">
        <title>Whole genome sequence of Microlunatus phosphovorus NM-1.</title>
        <authorList>
            <person name="Hosoyama A."/>
            <person name="Sasaki K."/>
            <person name="Harada T."/>
            <person name="Igarashi R."/>
            <person name="Kawakoshi A."/>
            <person name="Sasagawa M."/>
            <person name="Fukada J."/>
            <person name="Nakamura S."/>
            <person name="Katano Y."/>
            <person name="Hanada S."/>
            <person name="Kamagata Y."/>
            <person name="Nakamura N."/>
            <person name="Yamazaki S."/>
            <person name="Fujita N."/>
        </authorList>
    </citation>
    <scope>NUCLEOTIDE SEQUENCE [LARGE SCALE GENOMIC DNA]</scope>
    <source>
        <strain evidence="3">ATCC 700054 / DSM 10555 / JCM 9379 / NBRC 101784 / NCIMB 13414 / VKM Ac-1990 / NM-1</strain>
    </source>
</reference>
<feature type="region of interest" description="Disordered" evidence="1">
    <location>
        <begin position="39"/>
        <end position="72"/>
    </location>
</feature>
<dbReference type="KEGG" id="mph:MLP_46530"/>
<dbReference type="EMBL" id="AP012204">
    <property type="protein sequence ID" value="BAK37667.1"/>
    <property type="molecule type" value="Genomic_DNA"/>
</dbReference>
<dbReference type="STRING" id="1032480.MLP_46530"/>
<dbReference type="HOGENOM" id="CLU_2717875_0_0_11"/>
<organism evidence="2 3">
    <name type="scientific">Microlunatus phosphovorus (strain ATCC 700054 / DSM 10555 / JCM 9379 / NBRC 101784 / NCIMB 13414 / VKM Ac-1990 / NM-1)</name>
    <dbReference type="NCBI Taxonomy" id="1032480"/>
    <lineage>
        <taxon>Bacteria</taxon>
        <taxon>Bacillati</taxon>
        <taxon>Actinomycetota</taxon>
        <taxon>Actinomycetes</taxon>
        <taxon>Propionibacteriales</taxon>
        <taxon>Propionibacteriaceae</taxon>
        <taxon>Microlunatus</taxon>
    </lineage>
</organism>
<accession>F5XEB9</accession>
<evidence type="ECO:0000256" key="1">
    <source>
        <dbReference type="SAM" id="MobiDB-lite"/>
    </source>
</evidence>
<proteinExistence type="predicted"/>
<keyword evidence="3" id="KW-1185">Reference proteome</keyword>
<dbReference type="RefSeq" id="WP_013865496.1">
    <property type="nucleotide sequence ID" value="NC_015635.1"/>
</dbReference>
<dbReference type="Proteomes" id="UP000007947">
    <property type="component" value="Chromosome"/>
</dbReference>
<sequence>MKTTLWATISAWLRFQAEERVRHYGLVARNSERDLYPPVTVPESESGPIQVPTCAETQSQGTLTQEDVTLRA</sequence>
<dbReference type="AlphaFoldDB" id="F5XEB9"/>
<evidence type="ECO:0000313" key="3">
    <source>
        <dbReference type="Proteomes" id="UP000007947"/>
    </source>
</evidence>
<name>F5XEB9_MICPN</name>
<protein>
    <submittedName>
        <fullName evidence="2">Uncharacterized protein</fullName>
    </submittedName>
</protein>
<feature type="compositionally biased region" description="Polar residues" evidence="1">
    <location>
        <begin position="55"/>
        <end position="72"/>
    </location>
</feature>
<gene>
    <name evidence="2" type="ordered locus">MLP_46530</name>
</gene>